<feature type="region of interest" description="Disordered" evidence="1">
    <location>
        <begin position="126"/>
        <end position="150"/>
    </location>
</feature>
<organism evidence="3 4">
    <name type="scientific">Protofrankia coriariae</name>
    <dbReference type="NCBI Taxonomy" id="1562887"/>
    <lineage>
        <taxon>Bacteria</taxon>
        <taxon>Bacillati</taxon>
        <taxon>Actinomycetota</taxon>
        <taxon>Actinomycetes</taxon>
        <taxon>Frankiales</taxon>
        <taxon>Frankiaceae</taxon>
        <taxon>Protofrankia</taxon>
    </lineage>
</organism>
<comment type="caution">
    <text evidence="3">The sequence shown here is derived from an EMBL/GenBank/DDBJ whole genome shotgun (WGS) entry which is preliminary data.</text>
</comment>
<feature type="transmembrane region" description="Helical" evidence="2">
    <location>
        <begin position="12"/>
        <end position="31"/>
    </location>
</feature>
<feature type="compositionally biased region" description="Gly residues" evidence="1">
    <location>
        <begin position="141"/>
        <end position="150"/>
    </location>
</feature>
<sequence>MTERGEVMGEDLGAVVAAGPVGIHAGDALLFRWGAPVELDFVDHPLTPSGLLATFLCAAVIGVMAVAFVTALAQQVLHPRAVGQSWESAAVFTVVARRWEPWEPARCRWDRCRGLLMIWTARSACSCRPDSDRPAPPHRAGGAGRPGPPE</sequence>
<evidence type="ECO:0000313" key="4">
    <source>
        <dbReference type="Proteomes" id="UP000035425"/>
    </source>
</evidence>
<evidence type="ECO:0000313" key="3">
    <source>
        <dbReference type="EMBL" id="KLL09800.1"/>
    </source>
</evidence>
<evidence type="ECO:0000256" key="1">
    <source>
        <dbReference type="SAM" id="MobiDB-lite"/>
    </source>
</evidence>
<keyword evidence="2" id="KW-0812">Transmembrane</keyword>
<keyword evidence="2" id="KW-1133">Transmembrane helix</keyword>
<keyword evidence="4" id="KW-1185">Reference proteome</keyword>
<proteinExistence type="predicted"/>
<name>A0ABR5EZF5_9ACTN</name>
<keyword evidence="2" id="KW-0472">Membrane</keyword>
<feature type="transmembrane region" description="Helical" evidence="2">
    <location>
        <begin position="51"/>
        <end position="73"/>
    </location>
</feature>
<accession>A0ABR5EZF5</accession>
<reference evidence="3 4" key="1">
    <citation type="submission" date="2014-12" db="EMBL/GenBank/DDBJ databases">
        <title>Frankia sp. BMG5.1 draft genome.</title>
        <authorList>
            <person name="Gtari M."/>
            <person name="Ghodhbane-Gtari F."/>
            <person name="Nouioui I."/>
            <person name="Ktari A."/>
            <person name="Hezbri K."/>
            <person name="Mimouni W."/>
            <person name="Sbissi I."/>
            <person name="Ayari A."/>
            <person name="Yamanaka T."/>
            <person name="Normand P."/>
            <person name="Tisa L.S."/>
            <person name="Boudabous A."/>
        </authorList>
    </citation>
    <scope>NUCLEOTIDE SEQUENCE [LARGE SCALE GENOMIC DNA]</scope>
    <source>
        <strain evidence="3 4">BMG5.1</strain>
    </source>
</reference>
<dbReference type="Proteomes" id="UP000035425">
    <property type="component" value="Unassembled WGS sequence"/>
</dbReference>
<protein>
    <submittedName>
        <fullName evidence="3">Uncharacterized protein</fullName>
    </submittedName>
</protein>
<dbReference type="EMBL" id="JWIO01000058">
    <property type="protein sequence ID" value="KLL09800.1"/>
    <property type="molecule type" value="Genomic_DNA"/>
</dbReference>
<gene>
    <name evidence="3" type="ORF">FrCorBMG51_22455</name>
</gene>
<evidence type="ECO:0000256" key="2">
    <source>
        <dbReference type="SAM" id="Phobius"/>
    </source>
</evidence>